<gene>
    <name evidence="2" type="ORF">GCM10025883_23630</name>
</gene>
<dbReference type="Proteomes" id="UP001157126">
    <property type="component" value="Unassembled WGS sequence"/>
</dbReference>
<evidence type="ECO:0000313" key="3">
    <source>
        <dbReference type="Proteomes" id="UP001157126"/>
    </source>
</evidence>
<accession>A0ABQ6ISQ7</accession>
<reference evidence="3" key="1">
    <citation type="journal article" date="2019" name="Int. J. Syst. Evol. Microbiol.">
        <title>The Global Catalogue of Microorganisms (GCM) 10K type strain sequencing project: providing services to taxonomists for standard genome sequencing and annotation.</title>
        <authorList>
            <consortium name="The Broad Institute Genomics Platform"/>
            <consortium name="The Broad Institute Genome Sequencing Center for Infectious Disease"/>
            <person name="Wu L."/>
            <person name="Ma J."/>
        </authorList>
    </citation>
    <scope>NUCLEOTIDE SEQUENCE [LARGE SCALE GENOMIC DNA]</scope>
    <source>
        <strain evidence="3">NBRC 113072</strain>
    </source>
</reference>
<evidence type="ECO:0000256" key="1">
    <source>
        <dbReference type="SAM" id="MobiDB-lite"/>
    </source>
</evidence>
<name>A0ABQ6ISQ7_9MICO</name>
<organism evidence="2 3">
    <name type="scientific">Mobilicoccus caccae</name>
    <dbReference type="NCBI Taxonomy" id="1859295"/>
    <lineage>
        <taxon>Bacteria</taxon>
        <taxon>Bacillati</taxon>
        <taxon>Actinomycetota</taxon>
        <taxon>Actinomycetes</taxon>
        <taxon>Micrococcales</taxon>
        <taxon>Dermatophilaceae</taxon>
        <taxon>Mobilicoccus</taxon>
    </lineage>
</organism>
<keyword evidence="3" id="KW-1185">Reference proteome</keyword>
<evidence type="ECO:0000313" key="2">
    <source>
        <dbReference type="EMBL" id="GMA40318.1"/>
    </source>
</evidence>
<feature type="compositionally biased region" description="Polar residues" evidence="1">
    <location>
        <begin position="1"/>
        <end position="11"/>
    </location>
</feature>
<proteinExistence type="predicted"/>
<sequence length="140" mass="14359">MPVSNAWNASSPAFGDQSGRAGSSVASVIGRACPPCAGIRHTTPCRSRNIEPSGPGVAERFVPSLSRTTIFVEAAAASGLTARTVARACSLLSRGTEAPTPAAARNVRRLNPEAALRSASFGADGGRVDDVVIWISLPES</sequence>
<dbReference type="EMBL" id="BSUO01000001">
    <property type="protein sequence ID" value="GMA40318.1"/>
    <property type="molecule type" value="Genomic_DNA"/>
</dbReference>
<comment type="caution">
    <text evidence="2">The sequence shown here is derived from an EMBL/GenBank/DDBJ whole genome shotgun (WGS) entry which is preliminary data.</text>
</comment>
<feature type="region of interest" description="Disordered" evidence="1">
    <location>
        <begin position="1"/>
        <end position="20"/>
    </location>
</feature>
<protein>
    <submittedName>
        <fullName evidence="2">Uncharacterized protein</fullName>
    </submittedName>
</protein>